<dbReference type="InterPro" id="IPR013225">
    <property type="entry name" value="PaaX_C"/>
</dbReference>
<dbReference type="Proteomes" id="UP000231098">
    <property type="component" value="Unassembled WGS sequence"/>
</dbReference>
<dbReference type="Gene3D" id="3.30.70.2650">
    <property type="match status" value="1"/>
</dbReference>
<gene>
    <name evidence="3" type="ORF">COT51_03980</name>
</gene>
<dbReference type="AlphaFoldDB" id="A0A2H0X8Q0"/>
<accession>A0A2H0X8Q0</accession>
<feature type="domain" description="Transcriptional repressor PaaX-like C-terminal" evidence="1">
    <location>
        <begin position="204"/>
        <end position="236"/>
    </location>
</feature>
<comment type="caution">
    <text evidence="3">The sequence shown here is derived from an EMBL/GenBank/DDBJ whole genome shotgun (WGS) entry which is preliminary data.</text>
</comment>
<proteinExistence type="predicted"/>
<dbReference type="Pfam" id="PF20803">
    <property type="entry name" value="PaaX_M"/>
    <property type="match status" value="1"/>
</dbReference>
<evidence type="ECO:0000259" key="1">
    <source>
        <dbReference type="Pfam" id="PF08223"/>
    </source>
</evidence>
<evidence type="ECO:0000259" key="2">
    <source>
        <dbReference type="Pfam" id="PF20803"/>
    </source>
</evidence>
<feature type="domain" description="Transcriptional repressor PaaX-like central Cas2-like" evidence="2">
    <location>
        <begin position="96"/>
        <end position="173"/>
    </location>
</feature>
<protein>
    <submittedName>
        <fullName evidence="3">Uncharacterized protein</fullName>
    </submittedName>
</protein>
<dbReference type="PANTHER" id="PTHR30319:SF1">
    <property type="entry name" value="TRANSCRIPTIONAL REPRESSOR PAAX"/>
    <property type="match status" value="1"/>
</dbReference>
<name>A0A2H0X8Q0_UNCKA</name>
<organism evidence="3 4">
    <name type="scientific">candidate division WWE3 bacterium CG08_land_8_20_14_0_20_41_15</name>
    <dbReference type="NCBI Taxonomy" id="1975086"/>
    <lineage>
        <taxon>Bacteria</taxon>
        <taxon>Katanobacteria</taxon>
    </lineage>
</organism>
<evidence type="ECO:0000313" key="3">
    <source>
        <dbReference type="EMBL" id="PIS21215.1"/>
    </source>
</evidence>
<evidence type="ECO:0000313" key="4">
    <source>
        <dbReference type="Proteomes" id="UP000231098"/>
    </source>
</evidence>
<dbReference type="GO" id="GO:0006351">
    <property type="term" value="P:DNA-templated transcription"/>
    <property type="evidence" value="ECO:0007669"/>
    <property type="project" value="TreeGrafter"/>
</dbReference>
<dbReference type="InterPro" id="IPR048846">
    <property type="entry name" value="PaaX-like_central"/>
</dbReference>
<reference evidence="4" key="1">
    <citation type="submission" date="2017-09" db="EMBL/GenBank/DDBJ databases">
        <title>Depth-based differentiation of microbial function through sediment-hosted aquifers and enrichment of novel symbionts in the deep terrestrial subsurface.</title>
        <authorList>
            <person name="Probst A.J."/>
            <person name="Ladd B."/>
            <person name="Jarett J.K."/>
            <person name="Geller-Mcgrath D.E."/>
            <person name="Sieber C.M.K."/>
            <person name="Emerson J.B."/>
            <person name="Anantharaman K."/>
            <person name="Thomas B.C."/>
            <person name="Malmstrom R."/>
            <person name="Stieglmeier M."/>
            <person name="Klingl A."/>
            <person name="Woyke T."/>
            <person name="Ryan C.M."/>
            <person name="Banfield J.F."/>
        </authorList>
    </citation>
    <scope>NUCLEOTIDE SEQUENCE [LARGE SCALE GENOMIC DNA]</scope>
</reference>
<sequence length="245" mass="28431">MKKLLRTSDRILIYASFLGDFAYDSIKNSSKSRNLHRPAFLLGSSDDGAITRTTYRLLKANSLEKIVKNGKPYLRITPAGWDNFCRDFPLFEFQDKPWNGYWSVVNYDIPEKERGVRNSLREKLVSLGFGQWKKSVYISPHDFGGDIRDWVSERELDSYVSVSEARELSFDEKKLVWDVFNLSKISENYDELLKKYKEGKIPVGKILQEYFNLLLMDPLLPKELLPNDWLGFKVKKALLGSGKIK</sequence>
<dbReference type="Gene3D" id="1.20.58.1460">
    <property type="match status" value="1"/>
</dbReference>
<dbReference type="EMBL" id="PEYV01000065">
    <property type="protein sequence ID" value="PIS21215.1"/>
    <property type="molecule type" value="Genomic_DNA"/>
</dbReference>
<dbReference type="PANTHER" id="PTHR30319">
    <property type="entry name" value="PHENYLACETIC ACID REGULATOR-RELATED TRANSCRIPTIONAL REPRESSOR"/>
    <property type="match status" value="1"/>
</dbReference>
<dbReference type="Pfam" id="PF08223">
    <property type="entry name" value="PaaX_C"/>
    <property type="match status" value="1"/>
</dbReference>